<dbReference type="OrthoDB" id="1045822at2759"/>
<dbReference type="AlphaFoldDB" id="A0A232M3V7"/>
<reference evidence="2 3" key="1">
    <citation type="journal article" date="2015" name="Environ. Microbiol.">
        <title>Metagenome sequence of Elaphomyces granulatus from sporocarp tissue reveals Ascomycota ectomycorrhizal fingerprints of genome expansion and a Proteobacteria-rich microbiome.</title>
        <authorList>
            <person name="Quandt C.A."/>
            <person name="Kohler A."/>
            <person name="Hesse C.N."/>
            <person name="Sharpton T.J."/>
            <person name="Martin F."/>
            <person name="Spatafora J.W."/>
        </authorList>
    </citation>
    <scope>NUCLEOTIDE SEQUENCE [LARGE SCALE GENOMIC DNA]</scope>
    <source>
        <strain evidence="2 3">OSC145934</strain>
    </source>
</reference>
<dbReference type="Proteomes" id="UP000243515">
    <property type="component" value="Unassembled WGS sequence"/>
</dbReference>
<dbReference type="Pfam" id="PF04749">
    <property type="entry name" value="PLAC8"/>
    <property type="match status" value="1"/>
</dbReference>
<accession>A0A232M3V7</accession>
<feature type="region of interest" description="Disordered" evidence="1">
    <location>
        <begin position="29"/>
        <end position="158"/>
    </location>
</feature>
<feature type="compositionally biased region" description="Low complexity" evidence="1">
    <location>
        <begin position="89"/>
        <end position="134"/>
    </location>
</feature>
<sequence length="363" mass="40303">MSRPAPLNTAVQRHQRVYSYMETPIELQNPASLGGRQHPSVPIVYDSPEPPVRREQFAALPGQDPARHQQHPAHFAPYADSSNVQRQLPSQGQQTYQSPQSQYQSPQSQFQSPQSQFQSPPSQSQLTQQSQLGPPKVPETPQPPYQSPPHSPGALPVKNNFEAPEIQQPPVVPIAPDVNPLHPPRTPTFARTGTGGIESNDLYMAHLPGQISHPNQEIIGGTWTTGLCECSDLGTCCLGIWCPCILYGKTQFRLSRRSRKRDPTNLLGYETCNASCTLMAILCGCQWLLATIQHTRTRKAYKIQGDCPSDCVRATCCTCCTLIQDEREIKRREEARAATARTLGANLSSPYILQEQMRYGPTR</sequence>
<proteinExistence type="predicted"/>
<keyword evidence="3" id="KW-1185">Reference proteome</keyword>
<evidence type="ECO:0000313" key="2">
    <source>
        <dbReference type="EMBL" id="OXV11028.1"/>
    </source>
</evidence>
<gene>
    <name evidence="2" type="ORF">Egran_01212</name>
</gene>
<dbReference type="NCBIfam" id="TIGR01571">
    <property type="entry name" value="A_thal_Cys_rich"/>
    <property type="match status" value="1"/>
</dbReference>
<dbReference type="EMBL" id="NPHW01002646">
    <property type="protein sequence ID" value="OXV11028.1"/>
    <property type="molecule type" value="Genomic_DNA"/>
</dbReference>
<dbReference type="PANTHER" id="PTHR15907">
    <property type="entry name" value="DUF614 FAMILY PROTEIN-RELATED"/>
    <property type="match status" value="1"/>
</dbReference>
<comment type="caution">
    <text evidence="2">The sequence shown here is derived from an EMBL/GenBank/DDBJ whole genome shotgun (WGS) entry which is preliminary data.</text>
</comment>
<evidence type="ECO:0000313" key="3">
    <source>
        <dbReference type="Proteomes" id="UP000243515"/>
    </source>
</evidence>
<organism evidence="2 3">
    <name type="scientific">Elaphomyces granulatus</name>
    <dbReference type="NCBI Taxonomy" id="519963"/>
    <lineage>
        <taxon>Eukaryota</taxon>
        <taxon>Fungi</taxon>
        <taxon>Dikarya</taxon>
        <taxon>Ascomycota</taxon>
        <taxon>Pezizomycotina</taxon>
        <taxon>Eurotiomycetes</taxon>
        <taxon>Eurotiomycetidae</taxon>
        <taxon>Eurotiales</taxon>
        <taxon>Elaphomycetaceae</taxon>
        <taxon>Elaphomyces</taxon>
    </lineage>
</organism>
<evidence type="ECO:0000256" key="1">
    <source>
        <dbReference type="SAM" id="MobiDB-lite"/>
    </source>
</evidence>
<name>A0A232M3V7_9EURO</name>
<evidence type="ECO:0008006" key="4">
    <source>
        <dbReference type="Google" id="ProtNLM"/>
    </source>
</evidence>
<feature type="compositionally biased region" description="Pro residues" evidence="1">
    <location>
        <begin position="135"/>
        <end position="151"/>
    </location>
</feature>
<dbReference type="InterPro" id="IPR006461">
    <property type="entry name" value="PLAC_motif_containing"/>
</dbReference>
<protein>
    <recommendedName>
        <fullName evidence="4">DUF614 domain protein</fullName>
    </recommendedName>
</protein>